<organism evidence="7 8">
    <name type="scientific">Limihaloglobus sulfuriphilus</name>
    <dbReference type="NCBI Taxonomy" id="1851148"/>
    <lineage>
        <taxon>Bacteria</taxon>
        <taxon>Pseudomonadati</taxon>
        <taxon>Planctomycetota</taxon>
        <taxon>Phycisphaerae</taxon>
        <taxon>Sedimentisphaerales</taxon>
        <taxon>Sedimentisphaeraceae</taxon>
        <taxon>Limihaloglobus</taxon>
    </lineage>
</organism>
<evidence type="ECO:0000256" key="2">
    <source>
        <dbReference type="ARBA" id="ARBA00022840"/>
    </source>
</evidence>
<dbReference type="Proteomes" id="UP000188181">
    <property type="component" value="Chromosome"/>
</dbReference>
<gene>
    <name evidence="7" type="primary">zraR_4</name>
    <name evidence="7" type="ORF">SMSP2_02689</name>
</gene>
<dbReference type="KEGG" id="pbas:SMSP2_02689"/>
<dbReference type="PROSITE" id="PS00688">
    <property type="entry name" value="SIGMA54_INTERACT_3"/>
    <property type="match status" value="1"/>
</dbReference>
<dbReference type="InterPro" id="IPR002078">
    <property type="entry name" value="Sigma_54_int"/>
</dbReference>
<proteinExistence type="predicted"/>
<dbReference type="Pfam" id="PF25601">
    <property type="entry name" value="AAA_lid_14"/>
    <property type="match status" value="1"/>
</dbReference>
<dbReference type="Gene3D" id="1.10.8.60">
    <property type="match status" value="1"/>
</dbReference>
<sequence>MKVTQVKNKVMSAEASFPASIPSSVKSFELVGDSPAFKCVLDTASVVGSRECPVIITGETGTGKEMVARMIHHQSSRAKSVLVPVDCTTLTGQLFESQLFGHVKGAFTGAHSDSLGFFRAAEGGTVFLDEVAEIPLELQSKLLRVLQEGIVTPLGSTKSYPVNVRVICATHRDLRKMVDDGKFRQDLYYRLNVVSVDLPPLRDRAADVVLLAKHFLAKQSNLYDESPKVLSPEVVKAISSYNWPGNVRELANCMERAYVLSTTEEIGMDSLPDEIRNSRPDEMRYTHPAAVLNDGSAVMTLEEAMVSAIKAAMVESNGVKTLAAEILDVERHRLNRLINKYNIEVACA</sequence>
<keyword evidence="8" id="KW-1185">Reference proteome</keyword>
<name>A0A1R7T648_9BACT</name>
<evidence type="ECO:0000256" key="5">
    <source>
        <dbReference type="ARBA" id="ARBA00023163"/>
    </source>
</evidence>
<evidence type="ECO:0000256" key="1">
    <source>
        <dbReference type="ARBA" id="ARBA00022741"/>
    </source>
</evidence>
<dbReference type="Gene3D" id="1.10.10.60">
    <property type="entry name" value="Homeodomain-like"/>
    <property type="match status" value="1"/>
</dbReference>
<reference evidence="8" key="1">
    <citation type="submission" date="2017-02" db="EMBL/GenBank/DDBJ databases">
        <title>Comparative genomics and description of representatives of a novel lineage of planctomycetes thriving in anoxic sediments.</title>
        <authorList>
            <person name="Spring S."/>
            <person name="Bunk B."/>
            <person name="Sproer C."/>
        </authorList>
    </citation>
    <scope>NUCLEOTIDE SEQUENCE [LARGE SCALE GENOMIC DNA]</scope>
    <source>
        <strain evidence="8">SM-Chi-D1</strain>
    </source>
</reference>
<feature type="domain" description="Sigma-54 factor interaction" evidence="6">
    <location>
        <begin position="30"/>
        <end position="259"/>
    </location>
</feature>
<evidence type="ECO:0000313" key="7">
    <source>
        <dbReference type="EMBL" id="AQQ72306.1"/>
    </source>
</evidence>
<dbReference type="InterPro" id="IPR025944">
    <property type="entry name" value="Sigma_54_int_dom_CS"/>
</dbReference>
<dbReference type="PROSITE" id="PS00676">
    <property type="entry name" value="SIGMA54_INTERACT_2"/>
    <property type="match status" value="1"/>
</dbReference>
<keyword evidence="1" id="KW-0547">Nucleotide-binding</keyword>
<dbReference type="InterPro" id="IPR027417">
    <property type="entry name" value="P-loop_NTPase"/>
</dbReference>
<keyword evidence="2" id="KW-0067">ATP-binding</keyword>
<dbReference type="PROSITE" id="PS50045">
    <property type="entry name" value="SIGMA54_INTERACT_4"/>
    <property type="match status" value="1"/>
</dbReference>
<protein>
    <submittedName>
        <fullName evidence="7">Transcriptional regulatory protein ZraR</fullName>
    </submittedName>
</protein>
<dbReference type="SMART" id="SM00382">
    <property type="entry name" value="AAA"/>
    <property type="match status" value="1"/>
</dbReference>
<evidence type="ECO:0000256" key="4">
    <source>
        <dbReference type="ARBA" id="ARBA00023125"/>
    </source>
</evidence>
<dbReference type="GO" id="GO:0005524">
    <property type="term" value="F:ATP binding"/>
    <property type="evidence" value="ECO:0007669"/>
    <property type="project" value="UniProtKB-KW"/>
</dbReference>
<dbReference type="Gene3D" id="3.40.50.300">
    <property type="entry name" value="P-loop containing nucleotide triphosphate hydrolases"/>
    <property type="match status" value="1"/>
</dbReference>
<dbReference type="EMBL" id="CP019646">
    <property type="protein sequence ID" value="AQQ72306.1"/>
    <property type="molecule type" value="Genomic_DNA"/>
</dbReference>
<dbReference type="GO" id="GO:0006355">
    <property type="term" value="P:regulation of DNA-templated transcription"/>
    <property type="evidence" value="ECO:0007669"/>
    <property type="project" value="InterPro"/>
</dbReference>
<dbReference type="InterPro" id="IPR003593">
    <property type="entry name" value="AAA+_ATPase"/>
</dbReference>
<keyword evidence="5" id="KW-0804">Transcription</keyword>
<dbReference type="FunFam" id="3.40.50.300:FF:000006">
    <property type="entry name" value="DNA-binding transcriptional regulator NtrC"/>
    <property type="match status" value="1"/>
</dbReference>
<evidence type="ECO:0000256" key="3">
    <source>
        <dbReference type="ARBA" id="ARBA00023015"/>
    </source>
</evidence>
<dbReference type="SUPFAM" id="SSF52540">
    <property type="entry name" value="P-loop containing nucleoside triphosphate hydrolases"/>
    <property type="match status" value="1"/>
</dbReference>
<dbReference type="PANTHER" id="PTHR32071">
    <property type="entry name" value="TRANSCRIPTIONAL REGULATORY PROTEIN"/>
    <property type="match status" value="1"/>
</dbReference>
<dbReference type="STRING" id="1851148.SMSP2_02689"/>
<dbReference type="OrthoDB" id="9807827at2"/>
<evidence type="ECO:0000313" key="8">
    <source>
        <dbReference type="Proteomes" id="UP000188181"/>
    </source>
</evidence>
<accession>A0A1R7T648</accession>
<dbReference type="InterPro" id="IPR058031">
    <property type="entry name" value="AAA_lid_NorR"/>
</dbReference>
<keyword evidence="4" id="KW-0238">DNA-binding</keyword>
<keyword evidence="3" id="KW-0805">Transcription regulation</keyword>
<dbReference type="InterPro" id="IPR025943">
    <property type="entry name" value="Sigma_54_int_dom_ATP-bd_2"/>
</dbReference>
<dbReference type="InterPro" id="IPR025662">
    <property type="entry name" value="Sigma_54_int_dom_ATP-bd_1"/>
</dbReference>
<dbReference type="GO" id="GO:0003677">
    <property type="term" value="F:DNA binding"/>
    <property type="evidence" value="ECO:0007669"/>
    <property type="project" value="UniProtKB-KW"/>
</dbReference>
<dbReference type="AlphaFoldDB" id="A0A1R7T648"/>
<dbReference type="Pfam" id="PF00158">
    <property type="entry name" value="Sigma54_activat"/>
    <property type="match status" value="1"/>
</dbReference>
<dbReference type="CDD" id="cd00009">
    <property type="entry name" value="AAA"/>
    <property type="match status" value="1"/>
</dbReference>
<evidence type="ECO:0000259" key="6">
    <source>
        <dbReference type="PROSITE" id="PS50045"/>
    </source>
</evidence>
<dbReference type="PROSITE" id="PS00675">
    <property type="entry name" value="SIGMA54_INTERACT_1"/>
    <property type="match status" value="1"/>
</dbReference>